<evidence type="ECO:0000313" key="10">
    <source>
        <dbReference type="EMBL" id="EDP53658.1"/>
    </source>
</evidence>
<dbReference type="Gene3D" id="1.10.510.10">
    <property type="entry name" value="Transferase(Phosphotransferase) domain 1"/>
    <property type="match status" value="1"/>
</dbReference>
<organism evidence="10 11">
    <name type="scientific">Aspergillus fumigatus (strain CBS 144.89 / FGSC A1163 / CEA10)</name>
    <name type="common">Neosartorya fumigata</name>
    <dbReference type="NCBI Taxonomy" id="451804"/>
    <lineage>
        <taxon>Eukaryota</taxon>
        <taxon>Fungi</taxon>
        <taxon>Dikarya</taxon>
        <taxon>Ascomycota</taxon>
        <taxon>Pezizomycotina</taxon>
        <taxon>Eurotiomycetes</taxon>
        <taxon>Eurotiomycetidae</taxon>
        <taxon>Eurotiales</taxon>
        <taxon>Aspergillaceae</taxon>
        <taxon>Aspergillus</taxon>
        <taxon>Aspergillus subgen. Fumigati</taxon>
    </lineage>
</organism>
<protein>
    <recommendedName>
        <fullName evidence="1">non-specific serine/threonine protein kinase</fullName>
        <ecNumber evidence="1">2.7.11.1</ecNumber>
    </recommendedName>
</protein>
<accession>B0XXI4</accession>
<comment type="catalytic activity">
    <reaction evidence="8">
        <text>L-seryl-[protein] + ATP = O-phospho-L-seryl-[protein] + ADP + H(+)</text>
        <dbReference type="Rhea" id="RHEA:17989"/>
        <dbReference type="Rhea" id="RHEA-COMP:9863"/>
        <dbReference type="Rhea" id="RHEA-COMP:11604"/>
        <dbReference type="ChEBI" id="CHEBI:15378"/>
        <dbReference type="ChEBI" id="CHEBI:29999"/>
        <dbReference type="ChEBI" id="CHEBI:30616"/>
        <dbReference type="ChEBI" id="CHEBI:83421"/>
        <dbReference type="ChEBI" id="CHEBI:456216"/>
        <dbReference type="EC" id="2.7.11.1"/>
    </reaction>
</comment>
<feature type="domain" description="Protein kinase" evidence="9">
    <location>
        <begin position="38"/>
        <end position="385"/>
    </location>
</feature>
<dbReference type="GO" id="GO:0005524">
    <property type="term" value="F:ATP binding"/>
    <property type="evidence" value="ECO:0007669"/>
    <property type="project" value="UniProtKB-KW"/>
</dbReference>
<dbReference type="GO" id="GO:0005634">
    <property type="term" value="C:nucleus"/>
    <property type="evidence" value="ECO:0007669"/>
    <property type="project" value="TreeGrafter"/>
</dbReference>
<evidence type="ECO:0000256" key="8">
    <source>
        <dbReference type="ARBA" id="ARBA00048679"/>
    </source>
</evidence>
<dbReference type="PANTHER" id="PTHR47634">
    <property type="entry name" value="PROTEIN KINASE DOMAIN-CONTAINING PROTEIN-RELATED"/>
    <property type="match status" value="1"/>
</dbReference>
<evidence type="ECO:0000256" key="4">
    <source>
        <dbReference type="ARBA" id="ARBA00022741"/>
    </source>
</evidence>
<dbReference type="Gene3D" id="3.30.200.20">
    <property type="entry name" value="Phosphorylase Kinase, domain 1"/>
    <property type="match status" value="1"/>
</dbReference>
<proteinExistence type="predicted"/>
<dbReference type="EC" id="2.7.11.1" evidence="1"/>
<dbReference type="InterPro" id="IPR000719">
    <property type="entry name" value="Prot_kinase_dom"/>
</dbReference>
<dbReference type="GO" id="GO:0005737">
    <property type="term" value="C:cytoplasm"/>
    <property type="evidence" value="ECO:0007669"/>
    <property type="project" value="TreeGrafter"/>
</dbReference>
<keyword evidence="3" id="KW-0808">Transferase</keyword>
<dbReference type="Proteomes" id="UP000001699">
    <property type="component" value="Unassembled WGS sequence"/>
</dbReference>
<evidence type="ECO:0000256" key="2">
    <source>
        <dbReference type="ARBA" id="ARBA00022527"/>
    </source>
</evidence>
<comment type="catalytic activity">
    <reaction evidence="7">
        <text>L-threonyl-[protein] + ATP = O-phospho-L-threonyl-[protein] + ADP + H(+)</text>
        <dbReference type="Rhea" id="RHEA:46608"/>
        <dbReference type="Rhea" id="RHEA-COMP:11060"/>
        <dbReference type="Rhea" id="RHEA-COMP:11605"/>
        <dbReference type="ChEBI" id="CHEBI:15378"/>
        <dbReference type="ChEBI" id="CHEBI:30013"/>
        <dbReference type="ChEBI" id="CHEBI:30616"/>
        <dbReference type="ChEBI" id="CHEBI:61977"/>
        <dbReference type="ChEBI" id="CHEBI:456216"/>
        <dbReference type="EC" id="2.7.11.1"/>
    </reaction>
</comment>
<reference evidence="10 11" key="1">
    <citation type="journal article" date="2008" name="PLoS Genet.">
        <title>Genomic islands in the pathogenic filamentous fungus Aspergillus fumigatus.</title>
        <authorList>
            <person name="Fedorova N.D."/>
            <person name="Khaldi N."/>
            <person name="Joardar V.S."/>
            <person name="Maiti R."/>
            <person name="Amedeo P."/>
            <person name="Anderson M.J."/>
            <person name="Crabtree J."/>
            <person name="Silva J.C."/>
            <person name="Badger J.H."/>
            <person name="Albarraq A."/>
            <person name="Angiuoli S."/>
            <person name="Bussey H."/>
            <person name="Bowyer P."/>
            <person name="Cotty P.J."/>
            <person name="Dyer P.S."/>
            <person name="Egan A."/>
            <person name="Galens K."/>
            <person name="Fraser-Liggett C.M."/>
            <person name="Haas B.J."/>
            <person name="Inman J.M."/>
            <person name="Kent R."/>
            <person name="Lemieux S."/>
            <person name="Malavazi I."/>
            <person name="Orvis J."/>
            <person name="Roemer T."/>
            <person name="Ronning C.M."/>
            <person name="Sundaram J.P."/>
            <person name="Sutton G."/>
            <person name="Turner G."/>
            <person name="Venter J.C."/>
            <person name="White O.R."/>
            <person name="Whitty B.R."/>
            <person name="Youngman P."/>
            <person name="Wolfe K.H."/>
            <person name="Goldman G.H."/>
            <person name="Wortman J.R."/>
            <person name="Jiang B."/>
            <person name="Denning D.W."/>
            <person name="Nierman W.C."/>
        </authorList>
    </citation>
    <scope>NUCLEOTIDE SEQUENCE [LARGE SCALE GENOMIC DNA]</scope>
    <source>
        <strain evidence="11">CBS 144.89 / FGSC A1163 / CEA10</strain>
    </source>
</reference>
<dbReference type="Pfam" id="PF00069">
    <property type="entry name" value="Pkinase"/>
    <property type="match status" value="1"/>
</dbReference>
<dbReference type="GO" id="GO:0000245">
    <property type="term" value="P:spliceosomal complex assembly"/>
    <property type="evidence" value="ECO:0007669"/>
    <property type="project" value="TreeGrafter"/>
</dbReference>
<evidence type="ECO:0000259" key="9">
    <source>
        <dbReference type="PROSITE" id="PS50011"/>
    </source>
</evidence>
<evidence type="ECO:0000313" key="11">
    <source>
        <dbReference type="Proteomes" id="UP000001699"/>
    </source>
</evidence>
<dbReference type="GO" id="GO:0050684">
    <property type="term" value="P:regulation of mRNA processing"/>
    <property type="evidence" value="ECO:0007669"/>
    <property type="project" value="TreeGrafter"/>
</dbReference>
<evidence type="ECO:0000256" key="5">
    <source>
        <dbReference type="ARBA" id="ARBA00022777"/>
    </source>
</evidence>
<dbReference type="PROSITE" id="PS50011">
    <property type="entry name" value="PROTEIN_KINASE_DOM"/>
    <property type="match status" value="1"/>
</dbReference>
<dbReference type="InterPro" id="IPR051334">
    <property type="entry name" value="SRPK"/>
</dbReference>
<dbReference type="SUPFAM" id="SSF56112">
    <property type="entry name" value="Protein kinase-like (PK-like)"/>
    <property type="match status" value="1"/>
</dbReference>
<dbReference type="GO" id="GO:0004674">
    <property type="term" value="F:protein serine/threonine kinase activity"/>
    <property type="evidence" value="ECO:0007669"/>
    <property type="project" value="UniProtKB-KW"/>
</dbReference>
<name>B0XXI4_ASPFC</name>
<dbReference type="InterPro" id="IPR011009">
    <property type="entry name" value="Kinase-like_dom_sf"/>
</dbReference>
<evidence type="ECO:0000256" key="6">
    <source>
        <dbReference type="ARBA" id="ARBA00022840"/>
    </source>
</evidence>
<dbReference type="EMBL" id="DS499596">
    <property type="protein sequence ID" value="EDP53658.1"/>
    <property type="molecule type" value="Genomic_DNA"/>
</dbReference>
<evidence type="ECO:0000256" key="1">
    <source>
        <dbReference type="ARBA" id="ARBA00012513"/>
    </source>
</evidence>
<keyword evidence="5 10" id="KW-0418">Kinase</keyword>
<keyword evidence="6" id="KW-0067">ATP-binding</keyword>
<keyword evidence="2" id="KW-0723">Serine/threonine-protein kinase</keyword>
<gene>
    <name evidence="10" type="ORF">AFUB_048440</name>
</gene>
<dbReference type="VEuPathDB" id="FungiDB:AFUB_048440"/>
<dbReference type="OrthoDB" id="5979581at2759"/>
<dbReference type="SMART" id="SM00220">
    <property type="entry name" value="S_TKc"/>
    <property type="match status" value="1"/>
</dbReference>
<dbReference type="PhylomeDB" id="B0XXI4"/>
<keyword evidence="4" id="KW-0547">Nucleotide-binding</keyword>
<dbReference type="HOGENOM" id="CLU_000288_81_2_1"/>
<dbReference type="PANTHER" id="PTHR47634:SF9">
    <property type="entry name" value="PROTEIN KINASE DOMAIN-CONTAINING PROTEIN-RELATED"/>
    <property type="match status" value="1"/>
</dbReference>
<evidence type="ECO:0000256" key="3">
    <source>
        <dbReference type="ARBA" id="ARBA00022679"/>
    </source>
</evidence>
<sequence>MARQRRFERIYDDVEPVEEYRPGGYHPVLLRDILNSRYEVIRKLAYGQFSTVWLTRDLKNSFYVAVKILKAEASILEGPTELSILEAIRANALSYPGAQHVVQILDSFNHEGPNGTHLCLVFPVMGGDAQAHARLLPERRYPLAVSKTLSKQVTQGLQFLHGCDIVHGDLQPGNIVFAVSAADIDEALSKPGTTPCDVRWKNGVKSDQSAPKHLYVPEPIIDRSLISGQPGHKVMVAITDLGGGAWSPRLHSRNRLTFTKSFPRALRAPELISGRSNVSDVRTEIWNLACLIFELVCGEPLFCLSTFGLSTKQIDEEHQQMVEDIVKPALDQEAAIFEFATYLHMRTHGRLGDDVLPLAKLLRHSMLVEPEHRKDALELLSDPWFNAI</sequence>
<evidence type="ECO:0000256" key="7">
    <source>
        <dbReference type="ARBA" id="ARBA00047899"/>
    </source>
</evidence>
<keyword evidence="11" id="KW-1185">Reference proteome</keyword>
<dbReference type="AlphaFoldDB" id="B0XXI4"/>